<feature type="transmembrane region" description="Helical" evidence="1">
    <location>
        <begin position="46"/>
        <end position="71"/>
    </location>
</feature>
<dbReference type="OMA" id="WRIVAMP"/>
<dbReference type="EMBL" id="GL377304">
    <property type="protein sequence ID" value="EFI99648.1"/>
    <property type="molecule type" value="Genomic_DNA"/>
</dbReference>
<dbReference type="VEuPathDB" id="FungiDB:SCHCODRAFT_02492254"/>
<feature type="transmembrane region" description="Helical" evidence="1">
    <location>
        <begin position="210"/>
        <end position="231"/>
    </location>
</feature>
<accession>D8PXC9</accession>
<keyword evidence="1" id="KW-0812">Transmembrane</keyword>
<keyword evidence="1" id="KW-1133">Transmembrane helix</keyword>
<feature type="non-terminal residue" evidence="2">
    <location>
        <position position="346"/>
    </location>
</feature>
<protein>
    <submittedName>
        <fullName evidence="2">Uncharacterized protein</fullName>
    </submittedName>
</protein>
<dbReference type="KEGG" id="scm:SCHCO_02492254"/>
<dbReference type="RefSeq" id="XP_003034551.1">
    <property type="nucleotide sequence ID" value="XM_003034505.1"/>
</dbReference>
<feature type="transmembrane region" description="Helical" evidence="1">
    <location>
        <begin position="121"/>
        <end position="143"/>
    </location>
</feature>
<dbReference type="HOGENOM" id="CLU_044614_3_0_1"/>
<proteinExistence type="predicted"/>
<dbReference type="OrthoDB" id="2751465at2759"/>
<dbReference type="AlphaFoldDB" id="D8PXC9"/>
<sequence length="346" mass="37788">MLTIAKATAIGTALEVLLYGVYLCTSIQHAHLLAEKRSSTSTATFVYLSWTSICLFMLTTTAVCSDMAFLASMTSEELGPRIDFSGYNLKHIINVACTLVAVAVSDAFLVYRSFILWRPNYWLLVLPFVVFVGELGLLGWSLYCEFMTDHSLSALETDVPKLTHPQVGFGAACFAINLLCTLLISVRLWRSHRGMSHKSVPDHSRRILKVGAIIIESAAVNLLWLAGMFFSSLSSSAVYPLMADMYAPVTAIIFSQIVVRSTTTRSDSRGSVSVNFSALRHISHVSMPAGVNPTRTRDDGGFYDSRDAFDAQRNGSTVEFSLESPTVFSPISPHTGKTHSFGGSIA</sequence>
<name>D8PXC9_SCHCM</name>
<feature type="transmembrane region" description="Helical" evidence="1">
    <location>
        <begin position="167"/>
        <end position="189"/>
    </location>
</feature>
<dbReference type="Proteomes" id="UP000007431">
    <property type="component" value="Unassembled WGS sequence"/>
</dbReference>
<evidence type="ECO:0000313" key="2">
    <source>
        <dbReference type="EMBL" id="EFI99648.1"/>
    </source>
</evidence>
<gene>
    <name evidence="2" type="ORF">SCHCODRAFT_107134</name>
</gene>
<feature type="transmembrane region" description="Helical" evidence="1">
    <location>
        <begin position="16"/>
        <end position="34"/>
    </location>
</feature>
<dbReference type="GeneID" id="9586525"/>
<reference evidence="2 3" key="1">
    <citation type="journal article" date="2010" name="Nat. Biotechnol.">
        <title>Genome sequence of the model mushroom Schizophyllum commune.</title>
        <authorList>
            <person name="Ohm R.A."/>
            <person name="de Jong J.F."/>
            <person name="Lugones L.G."/>
            <person name="Aerts A."/>
            <person name="Kothe E."/>
            <person name="Stajich J.E."/>
            <person name="de Vries R.P."/>
            <person name="Record E."/>
            <person name="Levasseur A."/>
            <person name="Baker S.E."/>
            <person name="Bartholomew K.A."/>
            <person name="Coutinho P.M."/>
            <person name="Erdmann S."/>
            <person name="Fowler T.J."/>
            <person name="Gathman A.C."/>
            <person name="Lombard V."/>
            <person name="Henrissat B."/>
            <person name="Knabe N."/>
            <person name="Kuees U."/>
            <person name="Lilly W.W."/>
            <person name="Lindquist E."/>
            <person name="Lucas S."/>
            <person name="Magnuson J.K."/>
            <person name="Piumi F."/>
            <person name="Raudaskoski M."/>
            <person name="Salamov A."/>
            <person name="Schmutz J."/>
            <person name="Schwarze F.W.M.R."/>
            <person name="vanKuyk P.A."/>
            <person name="Horton J.S."/>
            <person name="Grigoriev I.V."/>
            <person name="Woesten H.A.B."/>
        </authorList>
    </citation>
    <scope>NUCLEOTIDE SEQUENCE [LARGE SCALE GENOMIC DNA]</scope>
    <source>
        <strain evidence="3">H4-8 / FGSC 9210</strain>
    </source>
</reference>
<evidence type="ECO:0000256" key="1">
    <source>
        <dbReference type="SAM" id="Phobius"/>
    </source>
</evidence>
<evidence type="ECO:0000313" key="3">
    <source>
        <dbReference type="Proteomes" id="UP000007431"/>
    </source>
</evidence>
<organism evidence="3">
    <name type="scientific">Schizophyllum commune (strain H4-8 / FGSC 9210)</name>
    <name type="common">Split gill fungus</name>
    <dbReference type="NCBI Taxonomy" id="578458"/>
    <lineage>
        <taxon>Eukaryota</taxon>
        <taxon>Fungi</taxon>
        <taxon>Dikarya</taxon>
        <taxon>Basidiomycota</taxon>
        <taxon>Agaricomycotina</taxon>
        <taxon>Agaricomycetes</taxon>
        <taxon>Agaricomycetidae</taxon>
        <taxon>Agaricales</taxon>
        <taxon>Schizophyllaceae</taxon>
        <taxon>Schizophyllum</taxon>
    </lineage>
</organism>
<keyword evidence="1" id="KW-0472">Membrane</keyword>
<feature type="transmembrane region" description="Helical" evidence="1">
    <location>
        <begin position="91"/>
        <end position="109"/>
    </location>
</feature>
<feature type="transmembrane region" description="Helical" evidence="1">
    <location>
        <begin position="237"/>
        <end position="259"/>
    </location>
</feature>
<dbReference type="InParanoid" id="D8PXC9"/>
<keyword evidence="3" id="KW-1185">Reference proteome</keyword>